<reference evidence="5" key="1">
    <citation type="submission" date="2023-01" db="EMBL/GenBank/DDBJ databases">
        <title>Genome assembly of the deep-sea coral Lophelia pertusa.</title>
        <authorList>
            <person name="Herrera S."/>
            <person name="Cordes E."/>
        </authorList>
    </citation>
    <scope>NUCLEOTIDE SEQUENCE</scope>
    <source>
        <strain evidence="5">USNM1676648</strain>
        <tissue evidence="5">Polyp</tissue>
    </source>
</reference>
<keyword evidence="3" id="KW-0812">Transmembrane</keyword>
<name>A0A9X0CRG0_9CNID</name>
<dbReference type="PRINTS" id="PR00412">
    <property type="entry name" value="EPOXHYDRLASE"/>
</dbReference>
<keyword evidence="3" id="KW-1133">Transmembrane helix</keyword>
<organism evidence="5 6">
    <name type="scientific">Desmophyllum pertusum</name>
    <dbReference type="NCBI Taxonomy" id="174260"/>
    <lineage>
        <taxon>Eukaryota</taxon>
        <taxon>Metazoa</taxon>
        <taxon>Cnidaria</taxon>
        <taxon>Anthozoa</taxon>
        <taxon>Hexacorallia</taxon>
        <taxon>Scleractinia</taxon>
        <taxon>Caryophylliina</taxon>
        <taxon>Caryophylliidae</taxon>
        <taxon>Desmophyllum</taxon>
    </lineage>
</organism>
<evidence type="ECO:0000256" key="1">
    <source>
        <dbReference type="ARBA" id="ARBA00022801"/>
    </source>
</evidence>
<dbReference type="SUPFAM" id="SSF53474">
    <property type="entry name" value="alpha/beta-Hydrolases"/>
    <property type="match status" value="1"/>
</dbReference>
<feature type="domain" description="AB hydrolase-1" evidence="4">
    <location>
        <begin position="79"/>
        <end position="320"/>
    </location>
</feature>
<keyword evidence="6" id="KW-1185">Reference proteome</keyword>
<accession>A0A9X0CRG0</accession>
<keyword evidence="3" id="KW-0472">Membrane</keyword>
<evidence type="ECO:0000313" key="6">
    <source>
        <dbReference type="Proteomes" id="UP001163046"/>
    </source>
</evidence>
<evidence type="ECO:0000259" key="4">
    <source>
        <dbReference type="Pfam" id="PF00561"/>
    </source>
</evidence>
<dbReference type="GO" id="GO:0004301">
    <property type="term" value="F:epoxide hydrolase activity"/>
    <property type="evidence" value="ECO:0007669"/>
    <property type="project" value="UniProtKB-ARBA"/>
</dbReference>
<comment type="similarity">
    <text evidence="2">Belongs to the AB hydrolase superfamily. Epoxide hydrolase family.</text>
</comment>
<sequence>MAKLMQSLFVYSIALFYGLLVSLRLLWEIIRNFGIPPGAKRRETPPSCLLDPDLGEHNFLRTASNLRIHYVAKGDPSKPLMLCLHGFPEFWYSWRYQLKAFSDDYRVVAMDMRGYAESDHPTGRDQYKLSYLVNDVKEMVTALGYSSCVLLCHDWGGVIGWSVAHIYPDLVDKLIVCNCPHPKCFQKCLQTSKEQFRSSWYLFFFQLPYLPEFIVEMDDYKMLNKAFEKVKNFTEEDVEAYKYALSQSGFTGPINYYRNVMPSDLPKGYTRTKIKAPTLVVWGTGDVALLKETLAGTDEYVADLTIKYVDGASHWVQMEEYDQVNKHIRDFLNAQPRQTLKKPD</sequence>
<feature type="transmembrane region" description="Helical" evidence="3">
    <location>
        <begin position="7"/>
        <end position="27"/>
    </location>
</feature>
<gene>
    <name evidence="5" type="primary">EPHX4</name>
    <name evidence="5" type="ORF">OS493_015406</name>
</gene>
<dbReference type="InterPro" id="IPR000073">
    <property type="entry name" value="AB_hydrolase_1"/>
</dbReference>
<evidence type="ECO:0000256" key="2">
    <source>
        <dbReference type="ARBA" id="ARBA00038334"/>
    </source>
</evidence>
<dbReference type="AlphaFoldDB" id="A0A9X0CRG0"/>
<dbReference type="Gene3D" id="3.40.50.1820">
    <property type="entry name" value="alpha/beta hydrolase"/>
    <property type="match status" value="1"/>
</dbReference>
<dbReference type="Proteomes" id="UP001163046">
    <property type="component" value="Unassembled WGS sequence"/>
</dbReference>
<dbReference type="InterPro" id="IPR029058">
    <property type="entry name" value="AB_hydrolase_fold"/>
</dbReference>
<evidence type="ECO:0000313" key="5">
    <source>
        <dbReference type="EMBL" id="KAJ7372945.1"/>
    </source>
</evidence>
<protein>
    <submittedName>
        <fullName evidence="5">Epoxide hydrolase 4</fullName>
    </submittedName>
</protein>
<keyword evidence="1 5" id="KW-0378">Hydrolase</keyword>
<dbReference type="Pfam" id="PF00561">
    <property type="entry name" value="Abhydrolase_1"/>
    <property type="match status" value="1"/>
</dbReference>
<dbReference type="PRINTS" id="PR00111">
    <property type="entry name" value="ABHYDROLASE"/>
</dbReference>
<dbReference type="PANTHER" id="PTHR43329">
    <property type="entry name" value="EPOXIDE HYDROLASE"/>
    <property type="match status" value="1"/>
</dbReference>
<dbReference type="InterPro" id="IPR000639">
    <property type="entry name" value="Epox_hydrolase-like"/>
</dbReference>
<dbReference type="OrthoDB" id="408373at2759"/>
<proteinExistence type="inferred from homology"/>
<dbReference type="EMBL" id="MU826833">
    <property type="protein sequence ID" value="KAJ7372945.1"/>
    <property type="molecule type" value="Genomic_DNA"/>
</dbReference>
<comment type="caution">
    <text evidence="5">The sequence shown here is derived from an EMBL/GenBank/DDBJ whole genome shotgun (WGS) entry which is preliminary data.</text>
</comment>
<evidence type="ECO:0000256" key="3">
    <source>
        <dbReference type="SAM" id="Phobius"/>
    </source>
</evidence>